<comment type="caution">
    <text evidence="9">The sequence shown here is derived from an EMBL/GenBank/DDBJ whole genome shotgun (WGS) entry which is preliminary data.</text>
</comment>
<dbReference type="Pfam" id="PF04488">
    <property type="entry name" value="Gly_transf_sug"/>
    <property type="match status" value="1"/>
</dbReference>
<accession>A0AA88IJS3</accession>
<proteinExistence type="inferred from homology"/>
<keyword evidence="10" id="KW-1185">Reference proteome</keyword>
<evidence type="ECO:0000313" key="10">
    <source>
        <dbReference type="Proteomes" id="UP001187531"/>
    </source>
</evidence>
<evidence type="ECO:0000256" key="1">
    <source>
        <dbReference type="ARBA" id="ARBA00004323"/>
    </source>
</evidence>
<keyword evidence="3" id="KW-0328">Glycosyltransferase</keyword>
<feature type="chain" id="PRO_5041732813" description="Alpha 1,4-glycosyltransferase domain-containing protein" evidence="7">
    <location>
        <begin position="23"/>
        <end position="334"/>
    </location>
</feature>
<dbReference type="PANTHER" id="PTHR12042">
    <property type="entry name" value="LACTOSYLCERAMIDE 4-ALPHA-GALACTOSYLTRANSFERASE ALPHA- 1,4-GALACTOSYLTRANSFERASE"/>
    <property type="match status" value="1"/>
</dbReference>
<evidence type="ECO:0000256" key="2">
    <source>
        <dbReference type="ARBA" id="ARBA00009003"/>
    </source>
</evidence>
<name>A0AA88IJS3_ARTSF</name>
<evidence type="ECO:0000256" key="6">
    <source>
        <dbReference type="ARBA" id="ARBA00023136"/>
    </source>
</evidence>
<dbReference type="InterPro" id="IPR007577">
    <property type="entry name" value="GlycoTrfase_DXD_sugar-bd_CS"/>
</dbReference>
<dbReference type="GO" id="GO:0006688">
    <property type="term" value="P:glycosphingolipid biosynthetic process"/>
    <property type="evidence" value="ECO:0007669"/>
    <property type="project" value="TreeGrafter"/>
</dbReference>
<dbReference type="GO" id="GO:0000139">
    <property type="term" value="C:Golgi membrane"/>
    <property type="evidence" value="ECO:0007669"/>
    <property type="project" value="UniProtKB-SubCell"/>
</dbReference>
<sequence length="334" mass="38739">MTCRTRNVFIALALICSIYVIAKQPNMDYDVLNRIRSTIRSEDGIEILYTVGGWHNFNTTFFIESSGIGYLNDRYACSVEAAARLQHPLPVILYMTGIKKEAIARYNPWTKNFTNLKLVKVDPGILFKNTSFDRLYLDVKGQATDLTEHISDMMRVFLLKHYGGLYLDTDTVLLKNTSSFDSFLLYNLVNGIMKFESNHFLINEMYNTLAQKKYNNRSWDGLGFRTILDITKKYCKLSLEKGNFDEAGKNCNLTFLRTETFLPIKWVDWKNGLFIQSFKKLEDFRPNVMKNAYGIHFNNHLTSNIPIVRKKGQIHEIIAEQYCPLVYSTLPKVY</sequence>
<keyword evidence="6" id="KW-0472">Membrane</keyword>
<dbReference type="Pfam" id="PF04572">
    <property type="entry name" value="Gb3_synth"/>
    <property type="match status" value="1"/>
</dbReference>
<keyword evidence="4" id="KW-0808">Transferase</keyword>
<evidence type="ECO:0000259" key="8">
    <source>
        <dbReference type="Pfam" id="PF04572"/>
    </source>
</evidence>
<evidence type="ECO:0000256" key="4">
    <source>
        <dbReference type="ARBA" id="ARBA00022679"/>
    </source>
</evidence>
<keyword evidence="5" id="KW-0333">Golgi apparatus</keyword>
<dbReference type="InterPro" id="IPR051981">
    <property type="entry name" value="Glycosyltransf_32"/>
</dbReference>
<feature type="domain" description="Alpha 1,4-glycosyltransferase" evidence="8">
    <location>
        <begin position="195"/>
        <end position="329"/>
    </location>
</feature>
<comment type="subcellular location">
    <subcellularLocation>
        <location evidence="1">Golgi apparatus membrane</location>
        <topology evidence="1">Single-pass type II membrane protein</topology>
    </subcellularLocation>
</comment>
<evidence type="ECO:0000256" key="3">
    <source>
        <dbReference type="ARBA" id="ARBA00022676"/>
    </source>
</evidence>
<dbReference type="GO" id="GO:0016758">
    <property type="term" value="F:hexosyltransferase activity"/>
    <property type="evidence" value="ECO:0007669"/>
    <property type="project" value="TreeGrafter"/>
</dbReference>
<dbReference type="EMBL" id="JAVRJZ010000005">
    <property type="protein sequence ID" value="KAK2722992.1"/>
    <property type="molecule type" value="Genomic_DNA"/>
</dbReference>
<dbReference type="InterPro" id="IPR029044">
    <property type="entry name" value="Nucleotide-diphossugar_trans"/>
</dbReference>
<protein>
    <recommendedName>
        <fullName evidence="8">Alpha 1,4-glycosyltransferase domain-containing protein</fullName>
    </recommendedName>
</protein>
<dbReference type="AlphaFoldDB" id="A0AA88IJS3"/>
<reference evidence="9" key="1">
    <citation type="submission" date="2023-07" db="EMBL/GenBank/DDBJ databases">
        <title>Chromosome-level genome assembly of Artemia franciscana.</title>
        <authorList>
            <person name="Jo E."/>
        </authorList>
    </citation>
    <scope>NUCLEOTIDE SEQUENCE</scope>
    <source>
        <tissue evidence="9">Whole body</tissue>
    </source>
</reference>
<evidence type="ECO:0000256" key="7">
    <source>
        <dbReference type="SAM" id="SignalP"/>
    </source>
</evidence>
<evidence type="ECO:0000256" key="5">
    <source>
        <dbReference type="ARBA" id="ARBA00023034"/>
    </source>
</evidence>
<comment type="similarity">
    <text evidence="2">Belongs to the glycosyltransferase 32 family.</text>
</comment>
<dbReference type="Gene3D" id="3.90.550.20">
    <property type="match status" value="1"/>
</dbReference>
<keyword evidence="7" id="KW-0732">Signal</keyword>
<evidence type="ECO:0000313" key="9">
    <source>
        <dbReference type="EMBL" id="KAK2722992.1"/>
    </source>
</evidence>
<dbReference type="PANTHER" id="PTHR12042:SF21">
    <property type="entry name" value="ALPHA1,4-GALACTOSYLTRANSFERASE 1-RELATED"/>
    <property type="match status" value="1"/>
</dbReference>
<dbReference type="InterPro" id="IPR007652">
    <property type="entry name" value="A1-4-GlycosylTfrase_dom"/>
</dbReference>
<dbReference type="SUPFAM" id="SSF53448">
    <property type="entry name" value="Nucleotide-diphospho-sugar transferases"/>
    <property type="match status" value="1"/>
</dbReference>
<feature type="signal peptide" evidence="7">
    <location>
        <begin position="1"/>
        <end position="22"/>
    </location>
</feature>
<dbReference type="Proteomes" id="UP001187531">
    <property type="component" value="Unassembled WGS sequence"/>
</dbReference>
<organism evidence="9 10">
    <name type="scientific">Artemia franciscana</name>
    <name type="common">Brine shrimp</name>
    <name type="synonym">Artemia sanfranciscana</name>
    <dbReference type="NCBI Taxonomy" id="6661"/>
    <lineage>
        <taxon>Eukaryota</taxon>
        <taxon>Metazoa</taxon>
        <taxon>Ecdysozoa</taxon>
        <taxon>Arthropoda</taxon>
        <taxon>Crustacea</taxon>
        <taxon>Branchiopoda</taxon>
        <taxon>Anostraca</taxon>
        <taxon>Artemiidae</taxon>
        <taxon>Artemia</taxon>
    </lineage>
</organism>
<gene>
    <name evidence="9" type="ORF">QYM36_003255</name>
</gene>